<feature type="region of interest" description="Disordered" evidence="6">
    <location>
        <begin position="1"/>
        <end position="20"/>
    </location>
</feature>
<keyword evidence="2" id="KW-0678">Repressor</keyword>
<dbReference type="Gene3D" id="4.10.280.10">
    <property type="entry name" value="Helix-loop-helix DNA-binding domain"/>
    <property type="match status" value="1"/>
</dbReference>
<dbReference type="EMBL" id="SRMA01025251">
    <property type="protein sequence ID" value="TRY96824.1"/>
    <property type="molecule type" value="Genomic_DNA"/>
</dbReference>
<keyword evidence="3" id="KW-0805">Transcription regulation</keyword>
<dbReference type="GO" id="GO:0006355">
    <property type="term" value="P:regulation of DNA-templated transcription"/>
    <property type="evidence" value="ECO:0007669"/>
    <property type="project" value="InterPro"/>
</dbReference>
<evidence type="ECO:0000256" key="3">
    <source>
        <dbReference type="ARBA" id="ARBA00023015"/>
    </source>
</evidence>
<feature type="domain" description="BHLH" evidence="7">
    <location>
        <begin position="32"/>
        <end position="88"/>
    </location>
</feature>
<dbReference type="PANTHER" id="PTHR10985">
    <property type="entry name" value="BASIC HELIX-LOOP-HELIX TRANSCRIPTION FACTOR, HES-RELATED"/>
    <property type="match status" value="1"/>
</dbReference>
<gene>
    <name evidence="9" type="ORF">DNTS_015403</name>
</gene>
<reference evidence="9 10" key="1">
    <citation type="journal article" date="2019" name="Sci. Data">
        <title>Hybrid genome assembly and annotation of Danionella translucida.</title>
        <authorList>
            <person name="Kadobianskyi M."/>
            <person name="Schulze L."/>
            <person name="Schuelke M."/>
            <person name="Judkewitz B."/>
        </authorList>
    </citation>
    <scope>NUCLEOTIDE SEQUENCE [LARGE SCALE GENOMIC DNA]</scope>
    <source>
        <strain evidence="9 10">Bolton</strain>
    </source>
</reference>
<comment type="caution">
    <text evidence="9">The sequence shown here is derived from an EMBL/GenBank/DDBJ whole genome shotgun (WGS) entry which is preliminary data.</text>
</comment>
<dbReference type="STRING" id="623744.A0A553R3R8"/>
<accession>A0A553R3R8</accession>
<comment type="subcellular location">
    <subcellularLocation>
        <location evidence="1">Nucleus</location>
    </subcellularLocation>
</comment>
<evidence type="ECO:0008006" key="11">
    <source>
        <dbReference type="Google" id="ProtNLM"/>
    </source>
</evidence>
<dbReference type="GO" id="GO:0046983">
    <property type="term" value="F:protein dimerization activity"/>
    <property type="evidence" value="ECO:0007669"/>
    <property type="project" value="InterPro"/>
</dbReference>
<keyword evidence="4" id="KW-0804">Transcription</keyword>
<dbReference type="GO" id="GO:0003677">
    <property type="term" value="F:DNA binding"/>
    <property type="evidence" value="ECO:0007669"/>
    <property type="project" value="InterPro"/>
</dbReference>
<keyword evidence="5" id="KW-0539">Nucleus</keyword>
<dbReference type="InterPro" id="IPR011598">
    <property type="entry name" value="bHLH_dom"/>
</dbReference>
<dbReference type="GO" id="GO:0005634">
    <property type="term" value="C:nucleus"/>
    <property type="evidence" value="ECO:0007669"/>
    <property type="project" value="UniProtKB-SubCell"/>
</dbReference>
<dbReference type="Pfam" id="PF00010">
    <property type="entry name" value="HLH"/>
    <property type="match status" value="1"/>
</dbReference>
<evidence type="ECO:0000256" key="6">
    <source>
        <dbReference type="SAM" id="MobiDB-lite"/>
    </source>
</evidence>
<protein>
    <recommendedName>
        <fullName evidence="11">BHLH domain-containing protein</fullName>
    </recommendedName>
</protein>
<feature type="non-terminal residue" evidence="9">
    <location>
        <position position="1"/>
    </location>
</feature>
<evidence type="ECO:0000313" key="10">
    <source>
        <dbReference type="Proteomes" id="UP000316079"/>
    </source>
</evidence>
<name>A0A553R3R8_9TELE</name>
<evidence type="ECO:0000259" key="7">
    <source>
        <dbReference type="PROSITE" id="PS50888"/>
    </source>
</evidence>
<organism evidence="9 10">
    <name type="scientific">Danionella cerebrum</name>
    <dbReference type="NCBI Taxonomy" id="2873325"/>
    <lineage>
        <taxon>Eukaryota</taxon>
        <taxon>Metazoa</taxon>
        <taxon>Chordata</taxon>
        <taxon>Craniata</taxon>
        <taxon>Vertebrata</taxon>
        <taxon>Euteleostomi</taxon>
        <taxon>Actinopterygii</taxon>
        <taxon>Neopterygii</taxon>
        <taxon>Teleostei</taxon>
        <taxon>Ostariophysi</taxon>
        <taxon>Cypriniformes</taxon>
        <taxon>Danionidae</taxon>
        <taxon>Danioninae</taxon>
        <taxon>Danionella</taxon>
    </lineage>
</organism>
<evidence type="ECO:0000259" key="8">
    <source>
        <dbReference type="PROSITE" id="PS51054"/>
    </source>
</evidence>
<dbReference type="InterPro" id="IPR050370">
    <property type="entry name" value="HES_HEY"/>
</dbReference>
<evidence type="ECO:0000256" key="1">
    <source>
        <dbReference type="ARBA" id="ARBA00004123"/>
    </source>
</evidence>
<sequence>RNPRDAFTQHQEDLRKMSAASERVSLPRTARHRQVSKPLMEKKRRARINKCLNELKILLESVCSSRVRKRKLEKADILELTVEHLEHLRSSARGISQTSVSAEFQSGYRSCLASAHRFLLTSSGDGDRGSAVQQQLLTAAHHCTALENEPALILTAEPHSSISQQTPAILAHTASSRTSRPPHLSPHRSSAEEAWALKQRYWRPW</sequence>
<dbReference type="PROSITE" id="PS50888">
    <property type="entry name" value="BHLH"/>
    <property type="match status" value="1"/>
</dbReference>
<proteinExistence type="predicted"/>
<keyword evidence="10" id="KW-1185">Reference proteome</keyword>
<feature type="domain" description="Orange" evidence="8">
    <location>
        <begin position="104"/>
        <end position="136"/>
    </location>
</feature>
<evidence type="ECO:0000313" key="9">
    <source>
        <dbReference type="EMBL" id="TRY96824.1"/>
    </source>
</evidence>
<dbReference type="OrthoDB" id="6085656at2759"/>
<dbReference type="PROSITE" id="PS51054">
    <property type="entry name" value="ORANGE"/>
    <property type="match status" value="1"/>
</dbReference>
<dbReference type="InterPro" id="IPR036638">
    <property type="entry name" value="HLH_DNA-bd_sf"/>
</dbReference>
<dbReference type="SMART" id="SM00353">
    <property type="entry name" value="HLH"/>
    <property type="match status" value="1"/>
</dbReference>
<dbReference type="InterPro" id="IPR003650">
    <property type="entry name" value="Orange_dom"/>
</dbReference>
<dbReference type="Proteomes" id="UP000316079">
    <property type="component" value="Unassembled WGS sequence"/>
</dbReference>
<dbReference type="AlphaFoldDB" id="A0A553R3R8"/>
<dbReference type="SUPFAM" id="SSF47459">
    <property type="entry name" value="HLH, helix-loop-helix DNA-binding domain"/>
    <property type="match status" value="1"/>
</dbReference>
<evidence type="ECO:0000256" key="5">
    <source>
        <dbReference type="ARBA" id="ARBA00023242"/>
    </source>
</evidence>
<evidence type="ECO:0000256" key="2">
    <source>
        <dbReference type="ARBA" id="ARBA00022491"/>
    </source>
</evidence>
<evidence type="ECO:0000256" key="4">
    <source>
        <dbReference type="ARBA" id="ARBA00023163"/>
    </source>
</evidence>